<feature type="region of interest" description="Disordered" evidence="1">
    <location>
        <begin position="21"/>
        <end position="42"/>
    </location>
</feature>
<evidence type="ECO:0000256" key="1">
    <source>
        <dbReference type="SAM" id="MobiDB-lite"/>
    </source>
</evidence>
<dbReference type="InterPro" id="IPR007541">
    <property type="entry name" value="Uncharacterised_BSP"/>
</dbReference>
<name>A0A3L6TNP4_PANMI</name>
<dbReference type="Pfam" id="PF04450">
    <property type="entry name" value="BSP"/>
    <property type="match status" value="1"/>
</dbReference>
<dbReference type="STRING" id="4540.A0A3L6TNP4"/>
<keyword evidence="2" id="KW-0732">Signal</keyword>
<accession>A0A3L6TNP4</accession>
<evidence type="ECO:0000256" key="2">
    <source>
        <dbReference type="SAM" id="SignalP"/>
    </source>
</evidence>
<protein>
    <recommendedName>
        <fullName evidence="5">Peptidylprolyl isomerase</fullName>
    </recommendedName>
</protein>
<dbReference type="OrthoDB" id="891726at2759"/>
<evidence type="ECO:0008006" key="5">
    <source>
        <dbReference type="Google" id="ProtNLM"/>
    </source>
</evidence>
<keyword evidence="4" id="KW-1185">Reference proteome</keyword>
<evidence type="ECO:0000313" key="4">
    <source>
        <dbReference type="Proteomes" id="UP000275267"/>
    </source>
</evidence>
<feature type="signal peptide" evidence="2">
    <location>
        <begin position="1"/>
        <end position="19"/>
    </location>
</feature>
<dbReference type="AlphaFoldDB" id="A0A3L6TNP4"/>
<organism evidence="3 4">
    <name type="scientific">Panicum miliaceum</name>
    <name type="common">Proso millet</name>
    <name type="synonym">Broomcorn millet</name>
    <dbReference type="NCBI Taxonomy" id="4540"/>
    <lineage>
        <taxon>Eukaryota</taxon>
        <taxon>Viridiplantae</taxon>
        <taxon>Streptophyta</taxon>
        <taxon>Embryophyta</taxon>
        <taxon>Tracheophyta</taxon>
        <taxon>Spermatophyta</taxon>
        <taxon>Magnoliopsida</taxon>
        <taxon>Liliopsida</taxon>
        <taxon>Poales</taxon>
        <taxon>Poaceae</taxon>
        <taxon>PACMAD clade</taxon>
        <taxon>Panicoideae</taxon>
        <taxon>Panicodae</taxon>
        <taxon>Paniceae</taxon>
        <taxon>Panicinae</taxon>
        <taxon>Panicum</taxon>
        <taxon>Panicum sect. Panicum</taxon>
    </lineage>
</organism>
<reference evidence="4" key="1">
    <citation type="journal article" date="2019" name="Nat. Commun.">
        <title>The genome of broomcorn millet.</title>
        <authorList>
            <person name="Zou C."/>
            <person name="Miki D."/>
            <person name="Li D."/>
            <person name="Tang Q."/>
            <person name="Xiao L."/>
            <person name="Rajput S."/>
            <person name="Deng P."/>
            <person name="Jia W."/>
            <person name="Huang R."/>
            <person name="Zhang M."/>
            <person name="Sun Y."/>
            <person name="Hu J."/>
            <person name="Fu X."/>
            <person name="Schnable P.S."/>
            <person name="Li F."/>
            <person name="Zhang H."/>
            <person name="Feng B."/>
            <person name="Zhu X."/>
            <person name="Liu R."/>
            <person name="Schnable J.C."/>
            <person name="Zhu J.-K."/>
            <person name="Zhang H."/>
        </authorList>
    </citation>
    <scope>NUCLEOTIDE SEQUENCE [LARGE SCALE GENOMIC DNA]</scope>
</reference>
<gene>
    <name evidence="3" type="ORF">C2845_PM01G38680</name>
</gene>
<comment type="caution">
    <text evidence="3">The sequence shown here is derived from an EMBL/GenBank/DDBJ whole genome shotgun (WGS) entry which is preliminary data.</text>
</comment>
<evidence type="ECO:0000313" key="3">
    <source>
        <dbReference type="EMBL" id="RLN41810.1"/>
    </source>
</evidence>
<feature type="chain" id="PRO_5018080793" description="Peptidylprolyl isomerase" evidence="2">
    <location>
        <begin position="20"/>
        <end position="118"/>
    </location>
</feature>
<proteinExistence type="predicted"/>
<sequence length="118" mass="12377">MMRHAVVVALASLLAAVGGAKKGRKTGAGHGGRQPVRPGRRGHVRQELKVLSDASAFCGKVFHQPSSGGRKPVGAATLVVEDIGGPGFVAQLNAKMKDGYSDDFFAQILGTNYFRTKS</sequence>
<dbReference type="EMBL" id="PQIB02000001">
    <property type="protein sequence ID" value="RLN41810.1"/>
    <property type="molecule type" value="Genomic_DNA"/>
</dbReference>
<dbReference type="Proteomes" id="UP000275267">
    <property type="component" value="Unassembled WGS sequence"/>
</dbReference>